<comment type="subcellular location">
    <subcellularLocation>
        <location evidence="11">Cytoplasm</location>
    </subcellularLocation>
</comment>
<dbReference type="STRING" id="36849.OXPF_33370"/>
<evidence type="ECO:0000313" key="15">
    <source>
        <dbReference type="Proteomes" id="UP000050326"/>
    </source>
</evidence>
<dbReference type="EMBL" id="LKET01000043">
    <property type="protein sequence ID" value="KPU43087.1"/>
    <property type="molecule type" value="Genomic_DNA"/>
</dbReference>
<evidence type="ECO:0000259" key="13">
    <source>
        <dbReference type="PROSITE" id="PS50880"/>
    </source>
</evidence>
<keyword evidence="7 11" id="KW-0255">Endonuclease</keyword>
<keyword evidence="6 11" id="KW-0699">rRNA-binding</keyword>
<dbReference type="RefSeq" id="WP_054876333.1">
    <property type="nucleotide sequence ID" value="NZ_LKET01000043.1"/>
</dbReference>
<dbReference type="SUPFAM" id="SSF110455">
    <property type="entry name" value="Toprim domain"/>
    <property type="match status" value="1"/>
</dbReference>
<evidence type="ECO:0000256" key="10">
    <source>
        <dbReference type="ARBA" id="ARBA00022884"/>
    </source>
</evidence>
<evidence type="ECO:0000256" key="5">
    <source>
        <dbReference type="ARBA" id="ARBA00022723"/>
    </source>
</evidence>
<dbReference type="PANTHER" id="PTHR39156">
    <property type="entry name" value="RIBONUCLEASE M5"/>
    <property type="match status" value="1"/>
</dbReference>
<keyword evidence="8 11" id="KW-0378">Hydrolase</keyword>
<evidence type="ECO:0000256" key="12">
    <source>
        <dbReference type="NCBIfam" id="TIGR00334"/>
    </source>
</evidence>
<dbReference type="Pfam" id="PF13331">
    <property type="entry name" value="DUF4093"/>
    <property type="match status" value="1"/>
</dbReference>
<dbReference type="OrthoDB" id="9791329at2"/>
<dbReference type="GO" id="GO:0005737">
    <property type="term" value="C:cytoplasm"/>
    <property type="evidence" value="ECO:0007669"/>
    <property type="project" value="UniProtKB-SubCell"/>
</dbReference>
<dbReference type="InterPro" id="IPR034141">
    <property type="entry name" value="TOPRIM_RNase_M5-like"/>
</dbReference>
<comment type="catalytic activity">
    <reaction evidence="11">
        <text>Endonucleolytic cleavage of RNA, removing 21 and 42 nucleotides, respectively, from the 5'- and 3'-termini of a 5S-rRNA precursor.</text>
        <dbReference type="EC" id="3.1.26.8"/>
    </reaction>
</comment>
<dbReference type="SMART" id="SM00493">
    <property type="entry name" value="TOPRIM"/>
    <property type="match status" value="1"/>
</dbReference>
<dbReference type="PROSITE" id="PS50880">
    <property type="entry name" value="TOPRIM"/>
    <property type="match status" value="1"/>
</dbReference>
<sequence length="184" mass="20567">MIKEIIVVEGRDDYIAVKRAVDAEIIVTGGWSLRKSVRESIKTAGERRGVIIFTDPDYAGEMIRKRVQSLVKGCKHAFLPVDLATKNGDIGIENAEPQDILDALNKARAESTEKRQEFTVNDLIENGLLGTLESGLKRDKIGRILGIGHANGKQFLSRLNNYGITREEFIEAIKRVNKQGYENE</sequence>
<dbReference type="Pfam" id="PF01751">
    <property type="entry name" value="Toprim"/>
    <property type="match status" value="1"/>
</dbReference>
<feature type="domain" description="Toprim" evidence="13">
    <location>
        <begin position="3"/>
        <end position="86"/>
    </location>
</feature>
<keyword evidence="4 11" id="KW-0540">Nuclease</keyword>
<dbReference type="HAMAP" id="MF_01469">
    <property type="entry name" value="RNase_M5"/>
    <property type="match status" value="1"/>
</dbReference>
<keyword evidence="5" id="KW-0479">Metal-binding</keyword>
<evidence type="ECO:0000256" key="6">
    <source>
        <dbReference type="ARBA" id="ARBA00022730"/>
    </source>
</evidence>
<evidence type="ECO:0000256" key="11">
    <source>
        <dbReference type="HAMAP-Rule" id="MF_01469"/>
    </source>
</evidence>
<name>A0A0P8Y8M4_9CLOT</name>
<dbReference type="FunFam" id="3.40.1360.10:FF:000006">
    <property type="entry name" value="Ribonuclease M5"/>
    <property type="match status" value="1"/>
</dbReference>
<keyword evidence="9" id="KW-0460">Magnesium</keyword>
<evidence type="ECO:0000256" key="3">
    <source>
        <dbReference type="ARBA" id="ARBA00022552"/>
    </source>
</evidence>
<evidence type="ECO:0000256" key="1">
    <source>
        <dbReference type="ARBA" id="ARBA00022490"/>
    </source>
</evidence>
<dbReference type="GO" id="GO:0043822">
    <property type="term" value="F:ribonuclease M5 activity"/>
    <property type="evidence" value="ECO:0007669"/>
    <property type="project" value="UniProtKB-UniRule"/>
</dbReference>
<organism evidence="14 15">
    <name type="scientific">Oxobacter pfennigii</name>
    <dbReference type="NCBI Taxonomy" id="36849"/>
    <lineage>
        <taxon>Bacteria</taxon>
        <taxon>Bacillati</taxon>
        <taxon>Bacillota</taxon>
        <taxon>Clostridia</taxon>
        <taxon>Eubacteriales</taxon>
        <taxon>Clostridiaceae</taxon>
        <taxon>Oxobacter</taxon>
    </lineage>
</organism>
<comment type="similarity">
    <text evidence="11">Belongs to the ribonuclease M5 family.</text>
</comment>
<dbReference type="GO" id="GO:0006364">
    <property type="term" value="P:rRNA processing"/>
    <property type="evidence" value="ECO:0007669"/>
    <property type="project" value="UniProtKB-UniRule"/>
</dbReference>
<dbReference type="PATRIC" id="fig|36849.3.peg.3532"/>
<evidence type="ECO:0000256" key="8">
    <source>
        <dbReference type="ARBA" id="ARBA00022801"/>
    </source>
</evidence>
<evidence type="ECO:0000256" key="7">
    <source>
        <dbReference type="ARBA" id="ARBA00022759"/>
    </source>
</evidence>
<comment type="function">
    <text evidence="11">Required for correct processing of both the 5' and 3' ends of 5S rRNA precursor. Cleaves both sides of a double-stranded region yielding mature 5S rRNA in one step.</text>
</comment>
<dbReference type="CDD" id="cd01027">
    <property type="entry name" value="TOPRIM_RNase_M5_like"/>
    <property type="match status" value="1"/>
</dbReference>
<dbReference type="AlphaFoldDB" id="A0A0P8Y8M4"/>
<reference evidence="14 15" key="1">
    <citation type="submission" date="2015-09" db="EMBL/GenBank/DDBJ databases">
        <title>Genome sequence of Oxobacter pfennigii DSM 3222.</title>
        <authorList>
            <person name="Poehlein A."/>
            <person name="Bengelsdorf F.R."/>
            <person name="Schiel-Bengelsdorf B."/>
            <person name="Duerre P."/>
            <person name="Daniel R."/>
        </authorList>
    </citation>
    <scope>NUCLEOTIDE SEQUENCE [LARGE SCALE GENOMIC DNA]</scope>
    <source>
        <strain evidence="14 15">DSM 3222</strain>
    </source>
</reference>
<dbReference type="EC" id="3.1.26.8" evidence="11 12"/>
<accession>A0A0P8Y8M4</accession>
<keyword evidence="10 11" id="KW-0694">RNA-binding</keyword>
<dbReference type="GO" id="GO:0019843">
    <property type="term" value="F:rRNA binding"/>
    <property type="evidence" value="ECO:0007669"/>
    <property type="project" value="UniProtKB-KW"/>
</dbReference>
<dbReference type="InterPro" id="IPR006171">
    <property type="entry name" value="TOPRIM_dom"/>
</dbReference>
<dbReference type="Gene3D" id="3.40.1360.10">
    <property type="match status" value="1"/>
</dbReference>
<evidence type="ECO:0000256" key="4">
    <source>
        <dbReference type="ARBA" id="ARBA00022722"/>
    </source>
</evidence>
<keyword evidence="15" id="KW-1185">Reference proteome</keyword>
<proteinExistence type="inferred from homology"/>
<protein>
    <recommendedName>
        <fullName evidence="11 12">Ribonuclease M5</fullName>
        <ecNumber evidence="11 12">3.1.26.8</ecNumber>
    </recommendedName>
    <alternativeName>
        <fullName evidence="11">RNase M5</fullName>
    </alternativeName>
    <alternativeName>
        <fullName evidence="11">Ribosomal RNA terminal maturase M5</fullName>
    </alternativeName>
</protein>
<evidence type="ECO:0000256" key="9">
    <source>
        <dbReference type="ARBA" id="ARBA00022842"/>
    </source>
</evidence>
<dbReference type="InterPro" id="IPR004466">
    <property type="entry name" value="RNase_M5"/>
</dbReference>
<keyword evidence="2 11" id="KW-0690">Ribosome biogenesis</keyword>
<dbReference type="Proteomes" id="UP000050326">
    <property type="component" value="Unassembled WGS sequence"/>
</dbReference>
<keyword evidence="3 11" id="KW-0698">rRNA processing</keyword>
<dbReference type="NCBIfam" id="TIGR00334">
    <property type="entry name" value="5S_RNA_mat_M5"/>
    <property type="match status" value="1"/>
</dbReference>
<dbReference type="GO" id="GO:0046872">
    <property type="term" value="F:metal ion binding"/>
    <property type="evidence" value="ECO:0007669"/>
    <property type="project" value="UniProtKB-KW"/>
</dbReference>
<evidence type="ECO:0000256" key="2">
    <source>
        <dbReference type="ARBA" id="ARBA00022517"/>
    </source>
</evidence>
<keyword evidence="1 11" id="KW-0963">Cytoplasm</keyword>
<comment type="caution">
    <text evidence="14">The sequence shown here is derived from an EMBL/GenBank/DDBJ whole genome shotgun (WGS) entry which is preliminary data.</text>
</comment>
<gene>
    <name evidence="11 14" type="primary">rnmV</name>
    <name evidence="14" type="ORF">OXPF_33370</name>
</gene>
<dbReference type="PANTHER" id="PTHR39156:SF1">
    <property type="entry name" value="RIBONUCLEASE M5"/>
    <property type="match status" value="1"/>
</dbReference>
<evidence type="ECO:0000313" key="14">
    <source>
        <dbReference type="EMBL" id="KPU43087.1"/>
    </source>
</evidence>
<dbReference type="InterPro" id="IPR025156">
    <property type="entry name" value="RNase_M5_C"/>
</dbReference>